<protein>
    <submittedName>
        <fullName evidence="2">DUF4365 domain-containing protein</fullName>
    </submittedName>
</protein>
<sequence>MTEQQIKEKLSKNYLELLIHNGGHKHMKPEDDHGVDLYIMRVQRIERADGIRYVDSTDFIGVQLKCTCVASIEEDEDYVKYDLEAKTYNDLVDRVRYNATVPLLLVLMILPDEVTRWVEVRDNEIALAKCAYWYEPDSSQPYTGNSSTKRIYIPKANKLDMDSIRRKFIALYD</sequence>
<evidence type="ECO:0000313" key="2">
    <source>
        <dbReference type="EMBL" id="MDO7849092.1"/>
    </source>
</evidence>
<name>A0ABT9AI91_9BACT</name>
<dbReference type="Pfam" id="PF14280">
    <property type="entry name" value="DUF4365"/>
    <property type="match status" value="1"/>
</dbReference>
<reference evidence="2" key="1">
    <citation type="submission" date="2023-07" db="EMBL/GenBank/DDBJ databases">
        <authorList>
            <person name="Kim M.K."/>
        </authorList>
    </citation>
    <scope>NUCLEOTIDE SEQUENCE</scope>
    <source>
        <strain evidence="2">M29</strain>
    </source>
</reference>
<dbReference type="EMBL" id="JAUQSX010000014">
    <property type="protein sequence ID" value="MDO7849092.1"/>
    <property type="molecule type" value="Genomic_DNA"/>
</dbReference>
<dbReference type="InterPro" id="IPR025375">
    <property type="entry name" value="DUF4365"/>
</dbReference>
<proteinExistence type="predicted"/>
<feature type="domain" description="DUF4365" evidence="1">
    <location>
        <begin position="8"/>
        <end position="165"/>
    </location>
</feature>
<dbReference type="Proteomes" id="UP001167796">
    <property type="component" value="Unassembled WGS sequence"/>
</dbReference>
<evidence type="ECO:0000259" key="1">
    <source>
        <dbReference type="Pfam" id="PF14280"/>
    </source>
</evidence>
<organism evidence="2 3">
    <name type="scientific">Hymenobacter mellowenesis</name>
    <dbReference type="NCBI Taxonomy" id="3063995"/>
    <lineage>
        <taxon>Bacteria</taxon>
        <taxon>Pseudomonadati</taxon>
        <taxon>Bacteroidota</taxon>
        <taxon>Cytophagia</taxon>
        <taxon>Cytophagales</taxon>
        <taxon>Hymenobacteraceae</taxon>
        <taxon>Hymenobacter</taxon>
    </lineage>
</organism>
<dbReference type="RefSeq" id="WP_305013761.1">
    <property type="nucleotide sequence ID" value="NZ_JAUQSX010000014.1"/>
</dbReference>
<accession>A0ABT9AI91</accession>
<comment type="caution">
    <text evidence="2">The sequence shown here is derived from an EMBL/GenBank/DDBJ whole genome shotgun (WGS) entry which is preliminary data.</text>
</comment>
<gene>
    <name evidence="2" type="ORF">Q5H92_22205</name>
</gene>
<evidence type="ECO:0000313" key="3">
    <source>
        <dbReference type="Proteomes" id="UP001167796"/>
    </source>
</evidence>
<keyword evidence="3" id="KW-1185">Reference proteome</keyword>